<keyword evidence="3" id="KW-1185">Reference proteome</keyword>
<name>A0A1X0I9R6_9MYCO</name>
<dbReference type="Proteomes" id="UP000192513">
    <property type="component" value="Unassembled WGS sequence"/>
</dbReference>
<proteinExistence type="predicted"/>
<feature type="chain" id="PRO_5013185127" description="Secreted protein" evidence="1">
    <location>
        <begin position="24"/>
        <end position="71"/>
    </location>
</feature>
<comment type="caution">
    <text evidence="2">The sequence shown here is derived from an EMBL/GenBank/DDBJ whole genome shotgun (WGS) entry which is preliminary data.</text>
</comment>
<dbReference type="EMBL" id="MVIE01000016">
    <property type="protein sequence ID" value="ORB40295.1"/>
    <property type="molecule type" value="Genomic_DNA"/>
</dbReference>
<protein>
    <recommendedName>
        <fullName evidence="4">Secreted protein</fullName>
    </recommendedName>
</protein>
<sequence>MQLLYVFQLNSALAIAMCPKALAARAIAPASRAAREILRTPVGRAMTMVELPMFMNILLRCSQARLAAFTS</sequence>
<evidence type="ECO:0000313" key="3">
    <source>
        <dbReference type="Proteomes" id="UP000192513"/>
    </source>
</evidence>
<accession>A0A1X0I9R6</accession>
<evidence type="ECO:0000313" key="2">
    <source>
        <dbReference type="EMBL" id="ORB40295.1"/>
    </source>
</evidence>
<gene>
    <name evidence="2" type="ORF">BST39_14535</name>
</gene>
<dbReference type="AlphaFoldDB" id="A0A1X0I9R6"/>
<reference evidence="2 3" key="1">
    <citation type="submission" date="2017-02" db="EMBL/GenBank/DDBJ databases">
        <title>The new phylogeny of genus Mycobacterium.</title>
        <authorList>
            <person name="Tortoli E."/>
            <person name="Trovato A."/>
            <person name="Cirillo D.M."/>
        </authorList>
    </citation>
    <scope>NUCLEOTIDE SEQUENCE [LARGE SCALE GENOMIC DNA]</scope>
    <source>
        <strain evidence="2 3">DSM 45000</strain>
    </source>
</reference>
<evidence type="ECO:0008006" key="4">
    <source>
        <dbReference type="Google" id="ProtNLM"/>
    </source>
</evidence>
<feature type="signal peptide" evidence="1">
    <location>
        <begin position="1"/>
        <end position="23"/>
    </location>
</feature>
<organism evidence="2 3">
    <name type="scientific">Mycobacterium paraseoulense</name>
    <dbReference type="NCBI Taxonomy" id="590652"/>
    <lineage>
        <taxon>Bacteria</taxon>
        <taxon>Bacillati</taxon>
        <taxon>Actinomycetota</taxon>
        <taxon>Actinomycetes</taxon>
        <taxon>Mycobacteriales</taxon>
        <taxon>Mycobacteriaceae</taxon>
        <taxon>Mycobacterium</taxon>
    </lineage>
</organism>
<evidence type="ECO:0000256" key="1">
    <source>
        <dbReference type="SAM" id="SignalP"/>
    </source>
</evidence>
<keyword evidence="1" id="KW-0732">Signal</keyword>